<dbReference type="GO" id="GO:0046872">
    <property type="term" value="F:metal ion binding"/>
    <property type="evidence" value="ECO:0007669"/>
    <property type="project" value="UniProtKB-KW"/>
</dbReference>
<dbReference type="RefSeq" id="WP_015556122.1">
    <property type="nucleotide sequence ID" value="NZ_OZ209244.1"/>
</dbReference>
<dbReference type="KEGG" id="sbr:SY1_05850"/>
<sequence length="370" mass="39974">MDGKNLKKIVELRHELHAHPELSMHEGWTKRRLMDFIGANTTLAVVDCGGWFYASRYREGTPAVAFRADMDALPIPETISLPHASQSPGVSHKCGHDGHSAALCGLALELEAMECPRSVYLIFQQAEETGQGGAAAAALLPERHVSEVYAFHNLSGYPEGSVILRNGLCQCASRGLTVRMTGRRSHASEPEKGNNPAFALAALVTEVRTLLARPHRGMVLATVVNLSVGRRDFGISPGEGTASMTLRADDEAEMEAFEAEVRGRAIALAAAEGLEVGFDVSDPFPATVSDAGCVARVEAAAGRLGCPVVWMEAPWRASEDFGHYTKRCPGAIFYVGNGANWPALHTPEYDFNDRILETAVDVFREVYRGA</sequence>
<dbReference type="InterPro" id="IPR002933">
    <property type="entry name" value="Peptidase_M20"/>
</dbReference>
<dbReference type="Pfam" id="PF01546">
    <property type="entry name" value="Peptidase_M20"/>
    <property type="match status" value="1"/>
</dbReference>
<dbReference type="SUPFAM" id="SSF55031">
    <property type="entry name" value="Bacterial exopeptidase dimerisation domain"/>
    <property type="match status" value="1"/>
</dbReference>
<dbReference type="Proteomes" id="UP000008957">
    <property type="component" value="Chromosome"/>
</dbReference>
<keyword evidence="1" id="KW-0479">Metal-binding</keyword>
<dbReference type="NCBIfam" id="TIGR01891">
    <property type="entry name" value="amidohydrolases"/>
    <property type="match status" value="1"/>
</dbReference>
<accession>A0AB94IW19</accession>
<name>A0AB94IW19_9BACT</name>
<dbReference type="Gene3D" id="3.40.630.10">
    <property type="entry name" value="Zn peptidases"/>
    <property type="match status" value="1"/>
</dbReference>
<dbReference type="SUPFAM" id="SSF53187">
    <property type="entry name" value="Zn-dependent exopeptidases"/>
    <property type="match status" value="1"/>
</dbReference>
<protein>
    <submittedName>
        <fullName evidence="3">Amidohydrolase</fullName>
    </submittedName>
</protein>
<feature type="binding site" evidence="1">
    <location>
        <position position="128"/>
    </location>
    <ligand>
        <name>Mn(2+)</name>
        <dbReference type="ChEBI" id="CHEBI:29035"/>
        <label>2</label>
    </ligand>
</feature>
<feature type="binding site" evidence="1">
    <location>
        <position position="96"/>
    </location>
    <ligand>
        <name>Mn(2+)</name>
        <dbReference type="ChEBI" id="CHEBI:29035"/>
        <label>2</label>
    </ligand>
</feature>
<dbReference type="InterPro" id="IPR011650">
    <property type="entry name" value="Peptidase_M20_dimer"/>
</dbReference>
<dbReference type="PIRSF" id="PIRSF005962">
    <property type="entry name" value="Pept_M20D_amidohydro"/>
    <property type="match status" value="1"/>
</dbReference>
<feature type="binding site" evidence="1">
    <location>
        <position position="152"/>
    </location>
    <ligand>
        <name>Mn(2+)</name>
        <dbReference type="ChEBI" id="CHEBI:29035"/>
        <label>2</label>
    </ligand>
</feature>
<dbReference type="Gene3D" id="3.30.70.360">
    <property type="match status" value="1"/>
</dbReference>
<proteinExistence type="predicted"/>
<reference evidence="3 4" key="2">
    <citation type="submission" date="2010-03" db="EMBL/GenBank/DDBJ databases">
        <authorList>
            <person name="Pajon A."/>
        </authorList>
    </citation>
    <scope>NUCLEOTIDE SEQUENCE [LARGE SCALE GENOMIC DNA]</scope>
    <source>
        <strain evidence="3 4">SGP1</strain>
    </source>
</reference>
<dbReference type="GO" id="GO:0016787">
    <property type="term" value="F:hydrolase activity"/>
    <property type="evidence" value="ECO:0007669"/>
    <property type="project" value="InterPro"/>
</dbReference>
<keyword evidence="1" id="KW-0464">Manganese</keyword>
<organism evidence="3 4">
    <name type="scientific">Fretibacterium fastidiosum</name>
    <dbReference type="NCBI Taxonomy" id="651822"/>
    <lineage>
        <taxon>Bacteria</taxon>
        <taxon>Thermotogati</taxon>
        <taxon>Synergistota</taxon>
        <taxon>Synergistia</taxon>
        <taxon>Synergistales</taxon>
        <taxon>Aminobacteriaceae</taxon>
        <taxon>Fretibacterium</taxon>
    </lineage>
</organism>
<evidence type="ECO:0000313" key="4">
    <source>
        <dbReference type="Proteomes" id="UP000008957"/>
    </source>
</evidence>
<feature type="binding site" evidence="1">
    <location>
        <position position="345"/>
    </location>
    <ligand>
        <name>Mn(2+)</name>
        <dbReference type="ChEBI" id="CHEBI:29035"/>
        <label>2</label>
    </ligand>
</feature>
<gene>
    <name evidence="3" type="ORF">SY1_05850</name>
</gene>
<dbReference type="AlphaFoldDB" id="A0AB94IW19"/>
<dbReference type="EMBL" id="FP929056">
    <property type="protein sequence ID" value="CBL27975.1"/>
    <property type="molecule type" value="Genomic_DNA"/>
</dbReference>
<feature type="domain" description="Peptidase M20 dimerisation" evidence="2">
    <location>
        <begin position="174"/>
        <end position="265"/>
    </location>
</feature>
<evidence type="ECO:0000259" key="2">
    <source>
        <dbReference type="Pfam" id="PF07687"/>
    </source>
</evidence>
<dbReference type="InterPro" id="IPR036264">
    <property type="entry name" value="Bact_exopeptidase_dim_dom"/>
</dbReference>
<evidence type="ECO:0000313" key="3">
    <source>
        <dbReference type="EMBL" id="CBL27975.1"/>
    </source>
</evidence>
<dbReference type="PANTHER" id="PTHR11014:SF169">
    <property type="entry name" value="CLAN MH, FAMILY M20, PEPTIDASE T-LIKE METALLOPEPTIDASE"/>
    <property type="match status" value="1"/>
</dbReference>
<dbReference type="PANTHER" id="PTHR11014">
    <property type="entry name" value="PEPTIDASE M20 FAMILY MEMBER"/>
    <property type="match status" value="1"/>
</dbReference>
<evidence type="ECO:0000256" key="1">
    <source>
        <dbReference type="PIRSR" id="PIRSR005962-1"/>
    </source>
</evidence>
<dbReference type="Pfam" id="PF07687">
    <property type="entry name" value="M20_dimer"/>
    <property type="match status" value="1"/>
</dbReference>
<feature type="binding site" evidence="1">
    <location>
        <position position="94"/>
    </location>
    <ligand>
        <name>Mn(2+)</name>
        <dbReference type="ChEBI" id="CHEBI:29035"/>
        <label>2</label>
    </ligand>
</feature>
<dbReference type="InterPro" id="IPR017439">
    <property type="entry name" value="Amidohydrolase"/>
</dbReference>
<keyword evidence="4" id="KW-1185">Reference proteome</keyword>
<comment type="cofactor">
    <cofactor evidence="1">
        <name>Mn(2+)</name>
        <dbReference type="ChEBI" id="CHEBI:29035"/>
    </cofactor>
    <text evidence="1">The Mn(2+) ion enhances activity.</text>
</comment>
<reference evidence="4" key="1">
    <citation type="submission" date="2010-03" db="EMBL/GenBank/DDBJ databases">
        <title>The genome sequence of Synergistetes sp. SGP1.</title>
        <authorList>
            <consortium name="metaHIT consortium -- http://www.metahit.eu/"/>
            <person name="Pajon A."/>
            <person name="Turner K."/>
            <person name="Parkhill J."/>
            <person name="Wade W."/>
            <person name="Vartoukian S."/>
        </authorList>
    </citation>
    <scope>NUCLEOTIDE SEQUENCE [LARGE SCALE GENOMIC DNA]</scope>
    <source>
        <strain evidence="4">SGP1</strain>
    </source>
</reference>